<dbReference type="AlphaFoldDB" id="A0A2A2EFH9"/>
<reference evidence="8 9" key="1">
    <citation type="journal article" date="2017" name="ISME J.">
        <title>Unveiling bifidobacterial biogeography across the mammalian branch of the tree of life.</title>
        <authorList>
            <person name="Milani C."/>
            <person name="Mangifesta M."/>
            <person name="Mancabelli L."/>
            <person name="Lugli G.A."/>
            <person name="James K."/>
            <person name="Duranti S."/>
            <person name="Turroni F."/>
            <person name="Ferrario C."/>
            <person name="Ossiprandi M.C."/>
            <person name="van Sinderen D."/>
            <person name="Ventura M."/>
        </authorList>
    </citation>
    <scope>NUCLEOTIDE SEQUENCE [LARGE SCALE GENOMIC DNA]</scope>
    <source>
        <strain evidence="9">Ham19E</strain>
    </source>
</reference>
<dbReference type="EC" id="2.7.7.60" evidence="7"/>
<comment type="similarity">
    <text evidence="3 7">Belongs to the IspD/TarI cytidylyltransferase family. IspD subfamily.</text>
</comment>
<keyword evidence="4 7" id="KW-0808">Transferase</keyword>
<dbReference type="InterPro" id="IPR050088">
    <property type="entry name" value="IspD/TarI_cytidylyltransf_bact"/>
</dbReference>
<evidence type="ECO:0000256" key="3">
    <source>
        <dbReference type="ARBA" id="ARBA00009789"/>
    </source>
</evidence>
<dbReference type="SUPFAM" id="SSF53448">
    <property type="entry name" value="Nucleotide-diphospho-sugar transferases"/>
    <property type="match status" value="1"/>
</dbReference>
<feature type="site" description="Positions MEP for the nucleophilic attack" evidence="7">
    <location>
        <position position="240"/>
    </location>
</feature>
<evidence type="ECO:0000256" key="5">
    <source>
        <dbReference type="ARBA" id="ARBA00022695"/>
    </source>
</evidence>
<proteinExistence type="inferred from homology"/>
<dbReference type="UniPathway" id="UPA00056">
    <property type="reaction ID" value="UER00093"/>
</dbReference>
<name>A0A2A2EFH9_9BIFI</name>
<dbReference type="Proteomes" id="UP000218399">
    <property type="component" value="Unassembled WGS sequence"/>
</dbReference>
<accession>A0A2A2EFH9</accession>
<feature type="site" description="Transition state stabilizer" evidence="7">
    <location>
        <position position="35"/>
    </location>
</feature>
<gene>
    <name evidence="7" type="primary">ispD</name>
    <name evidence="8" type="ORF">B1526_1010</name>
</gene>
<feature type="site" description="Positions MEP for the nucleophilic attack" evidence="7">
    <location>
        <position position="181"/>
    </location>
</feature>
<dbReference type="EMBL" id="MVOH01000011">
    <property type="protein sequence ID" value="PAU67702.1"/>
    <property type="molecule type" value="Genomic_DNA"/>
</dbReference>
<keyword evidence="6 7" id="KW-0414">Isoprene biosynthesis</keyword>
<dbReference type="InterPro" id="IPR034683">
    <property type="entry name" value="IspD/TarI"/>
</dbReference>
<feature type="site" description="Transition state stabilizer" evidence="7">
    <location>
        <position position="42"/>
    </location>
</feature>
<dbReference type="InterPro" id="IPR001228">
    <property type="entry name" value="IspD"/>
</dbReference>
<evidence type="ECO:0000256" key="7">
    <source>
        <dbReference type="HAMAP-Rule" id="MF_00108"/>
    </source>
</evidence>
<protein>
    <recommendedName>
        <fullName evidence="7">2-C-methyl-D-erythritol 4-phosphate cytidylyltransferase</fullName>
        <ecNumber evidence="7">2.7.7.60</ecNumber>
    </recommendedName>
    <alternativeName>
        <fullName evidence="7">4-diphosphocytidyl-2C-methyl-D-erythritol synthase</fullName>
    </alternativeName>
    <alternativeName>
        <fullName evidence="7">MEP cytidylyltransferase</fullName>
        <shortName evidence="7">MCT</shortName>
    </alternativeName>
</protein>
<evidence type="ECO:0000256" key="4">
    <source>
        <dbReference type="ARBA" id="ARBA00022679"/>
    </source>
</evidence>
<comment type="caution">
    <text evidence="8">The sequence shown here is derived from an EMBL/GenBank/DDBJ whole genome shotgun (WGS) entry which is preliminary data.</text>
</comment>
<dbReference type="Gene3D" id="3.90.550.10">
    <property type="entry name" value="Spore Coat Polysaccharide Biosynthesis Protein SpsA, Chain A"/>
    <property type="match status" value="1"/>
</dbReference>
<dbReference type="RefSeq" id="WP_095615016.1">
    <property type="nucleotide sequence ID" value="NZ_MVOH01000011.1"/>
</dbReference>
<dbReference type="InterPro" id="IPR018294">
    <property type="entry name" value="ISPD_synthase_CS"/>
</dbReference>
<comment type="function">
    <text evidence="7">Catalyzes the formation of 4-diphosphocytidyl-2-C-methyl-D-erythritol from CTP and 2-C-methyl-D-erythritol 4-phosphate (MEP).</text>
</comment>
<evidence type="ECO:0000313" key="8">
    <source>
        <dbReference type="EMBL" id="PAU67702.1"/>
    </source>
</evidence>
<dbReference type="InterPro" id="IPR029044">
    <property type="entry name" value="Nucleotide-diphossugar_trans"/>
</dbReference>
<dbReference type="PANTHER" id="PTHR32125">
    <property type="entry name" value="2-C-METHYL-D-ERYTHRITOL 4-PHOSPHATE CYTIDYLYLTRANSFERASE, CHLOROPLASTIC"/>
    <property type="match status" value="1"/>
</dbReference>
<dbReference type="FunFam" id="3.90.550.10:FF:000003">
    <property type="entry name" value="2-C-methyl-D-erythritol 4-phosphate cytidylyltransferase"/>
    <property type="match status" value="1"/>
</dbReference>
<dbReference type="GO" id="GO:0019288">
    <property type="term" value="P:isopentenyl diphosphate biosynthetic process, methylerythritol 4-phosphate pathway"/>
    <property type="evidence" value="ECO:0007669"/>
    <property type="project" value="UniProtKB-UniRule"/>
</dbReference>
<dbReference type="Pfam" id="PF01128">
    <property type="entry name" value="IspD"/>
    <property type="match status" value="1"/>
</dbReference>
<evidence type="ECO:0000256" key="6">
    <source>
        <dbReference type="ARBA" id="ARBA00023229"/>
    </source>
</evidence>
<keyword evidence="5 7" id="KW-0548">Nucleotidyltransferase</keyword>
<comment type="catalytic activity">
    <reaction evidence="1 7">
        <text>2-C-methyl-D-erythritol 4-phosphate + CTP + H(+) = 4-CDP-2-C-methyl-D-erythritol + diphosphate</text>
        <dbReference type="Rhea" id="RHEA:13429"/>
        <dbReference type="ChEBI" id="CHEBI:15378"/>
        <dbReference type="ChEBI" id="CHEBI:33019"/>
        <dbReference type="ChEBI" id="CHEBI:37563"/>
        <dbReference type="ChEBI" id="CHEBI:57823"/>
        <dbReference type="ChEBI" id="CHEBI:58262"/>
        <dbReference type="EC" id="2.7.7.60"/>
    </reaction>
</comment>
<dbReference type="CDD" id="cd02516">
    <property type="entry name" value="CDP-ME_synthetase"/>
    <property type="match status" value="1"/>
</dbReference>
<evidence type="ECO:0000256" key="2">
    <source>
        <dbReference type="ARBA" id="ARBA00004787"/>
    </source>
</evidence>
<organism evidence="8 9">
    <name type="scientific">Bifidobacterium criceti</name>
    <dbReference type="NCBI Taxonomy" id="1960969"/>
    <lineage>
        <taxon>Bacteria</taxon>
        <taxon>Bacillati</taxon>
        <taxon>Actinomycetota</taxon>
        <taxon>Actinomycetes</taxon>
        <taxon>Bifidobacteriales</taxon>
        <taxon>Bifidobacteriaceae</taxon>
        <taxon>Bifidobacterium</taxon>
    </lineage>
</organism>
<sequence length="275" mass="29430">MEQQDVTTVGAEGRREAEQGAPVVAVVLAAGAGLRFDPDNPKQLVALDGKPIVGWSIDAFEHNARVSDIIVVVNAHVRGAVEQLITDATYTKVRAVIDGGAERADSTSAALETLAAAGVPGDAKVLIHDSVRPFVTQTQIDGCIDALDEFDAATVACPSTDTILLTEDLGDRETVRSVPERRHAYRAQTPQAFRFSTIHEAYDLASDDPDFRPTDDTRVVVDYLPDTPVAIVGGSPLNMKVTTKDDMPFAAVIADEITKAAAKRHVHTMFTQALS</sequence>
<dbReference type="GO" id="GO:0050518">
    <property type="term" value="F:2-C-methyl-D-erythritol 4-phosphate cytidylyltransferase activity"/>
    <property type="evidence" value="ECO:0007669"/>
    <property type="project" value="UniProtKB-UniRule"/>
</dbReference>
<dbReference type="PROSITE" id="PS01295">
    <property type="entry name" value="ISPD"/>
    <property type="match status" value="1"/>
</dbReference>
<evidence type="ECO:0000313" key="9">
    <source>
        <dbReference type="Proteomes" id="UP000218399"/>
    </source>
</evidence>
<dbReference type="HAMAP" id="MF_00108">
    <property type="entry name" value="IspD"/>
    <property type="match status" value="1"/>
</dbReference>
<evidence type="ECO:0000256" key="1">
    <source>
        <dbReference type="ARBA" id="ARBA00001282"/>
    </source>
</evidence>
<dbReference type="PANTHER" id="PTHR32125:SF4">
    <property type="entry name" value="2-C-METHYL-D-ERYTHRITOL 4-PHOSPHATE CYTIDYLYLTRANSFERASE, CHLOROPLASTIC"/>
    <property type="match status" value="1"/>
</dbReference>
<keyword evidence="9" id="KW-1185">Reference proteome</keyword>
<dbReference type="OrthoDB" id="9802561at2"/>
<comment type="pathway">
    <text evidence="2 7">Isoprenoid biosynthesis; isopentenyl diphosphate biosynthesis via DXP pathway; isopentenyl diphosphate from 1-deoxy-D-xylulose 5-phosphate: step 2/6.</text>
</comment>